<dbReference type="SUPFAM" id="SSF46689">
    <property type="entry name" value="Homeodomain-like"/>
    <property type="match status" value="1"/>
</dbReference>
<protein>
    <submittedName>
        <fullName evidence="4">Uncharacterized protein</fullName>
    </submittedName>
</protein>
<feature type="region of interest" description="Disordered" evidence="1">
    <location>
        <begin position="72"/>
        <end position="91"/>
    </location>
</feature>
<evidence type="ECO:0000313" key="4">
    <source>
        <dbReference type="EMBL" id="SBO97883.1"/>
    </source>
</evidence>
<feature type="domain" description="Transposase IS30-like HTH" evidence="3">
    <location>
        <begin position="5"/>
        <end position="45"/>
    </location>
</feature>
<dbReference type="GO" id="GO:0032196">
    <property type="term" value="P:transposition"/>
    <property type="evidence" value="ECO:0007669"/>
    <property type="project" value="TreeGrafter"/>
</dbReference>
<dbReference type="GO" id="GO:0004803">
    <property type="term" value="F:transposase activity"/>
    <property type="evidence" value="ECO:0007669"/>
    <property type="project" value="TreeGrafter"/>
</dbReference>
<sequence>MAAGRLTYEERRRIAEGLAAGLAYAEIARRLGRSTSTIVREVARNGGHHRYRANQAEQATRWRARRRPVPHAADLTAGPIAHPAASGGEPESVREFEERFAAMMTGTGIPAMMARVLVCLFAADTGGATAAELVARLRVSPASVSKAVGWLGERGLITRERRGRRERYLIDDHVWYQAWLASLHGMVLWARFTQQGAQLYGEGSPAGARLHTAGQFFRHLHRDMSQSAEHWRHTLAT</sequence>
<reference evidence="4" key="1">
    <citation type="submission" date="2016-04" db="EMBL/GenBank/DDBJ databases">
        <authorList>
            <person name="Evans L.H."/>
            <person name="Alamgir A."/>
            <person name="Owens N."/>
            <person name="Weber N.D."/>
            <person name="Virtaneva K."/>
            <person name="Barbian K."/>
            <person name="Babar A."/>
            <person name="Rosenke K."/>
        </authorList>
    </citation>
    <scope>NUCLEOTIDE SEQUENCE</scope>
    <source>
        <strain evidence="4">Nono1</strain>
    </source>
</reference>
<dbReference type="GO" id="GO:0005829">
    <property type="term" value="C:cytosol"/>
    <property type="evidence" value="ECO:0007669"/>
    <property type="project" value="TreeGrafter"/>
</dbReference>
<dbReference type="InterPro" id="IPR009057">
    <property type="entry name" value="Homeodomain-like_sf"/>
</dbReference>
<dbReference type="PANTHER" id="PTHR10948:SF23">
    <property type="entry name" value="TRANSPOSASE INSI FOR INSERTION SEQUENCE ELEMENT IS30A-RELATED"/>
    <property type="match status" value="1"/>
</dbReference>
<dbReference type="InterPro" id="IPR036390">
    <property type="entry name" value="WH_DNA-bd_sf"/>
</dbReference>
<dbReference type="RefSeq" id="WP_225266617.1">
    <property type="nucleotide sequence ID" value="NZ_CP084058.1"/>
</dbReference>
<name>A0A1M4EH32_9ACTN</name>
<dbReference type="InterPro" id="IPR000835">
    <property type="entry name" value="HTH_MarR-typ"/>
</dbReference>
<evidence type="ECO:0000256" key="1">
    <source>
        <dbReference type="SAM" id="MobiDB-lite"/>
    </source>
</evidence>
<dbReference type="InterPro" id="IPR051917">
    <property type="entry name" value="Transposase-Integrase"/>
</dbReference>
<dbReference type="PANTHER" id="PTHR10948">
    <property type="entry name" value="TRANSPOSASE"/>
    <property type="match status" value="1"/>
</dbReference>
<dbReference type="Gene3D" id="1.10.10.10">
    <property type="entry name" value="Winged helix-like DNA-binding domain superfamily/Winged helix DNA-binding domain"/>
    <property type="match status" value="1"/>
</dbReference>
<evidence type="ECO:0000259" key="2">
    <source>
        <dbReference type="Pfam" id="PF12802"/>
    </source>
</evidence>
<dbReference type="InterPro" id="IPR036388">
    <property type="entry name" value="WH-like_DNA-bd_sf"/>
</dbReference>
<dbReference type="InterPro" id="IPR025246">
    <property type="entry name" value="IS30-like_HTH"/>
</dbReference>
<dbReference type="Pfam" id="PF13936">
    <property type="entry name" value="HTH_38"/>
    <property type="match status" value="1"/>
</dbReference>
<gene>
    <name evidence="4" type="ORF">BN4615_P7399</name>
</gene>
<dbReference type="EMBL" id="LT559118">
    <property type="protein sequence ID" value="SBO97883.1"/>
    <property type="molecule type" value="Genomic_DNA"/>
</dbReference>
<organism evidence="4">
    <name type="scientific">Nonomuraea gerenzanensis</name>
    <dbReference type="NCBI Taxonomy" id="93944"/>
    <lineage>
        <taxon>Bacteria</taxon>
        <taxon>Bacillati</taxon>
        <taxon>Actinomycetota</taxon>
        <taxon>Actinomycetes</taxon>
        <taxon>Streptosporangiales</taxon>
        <taxon>Streptosporangiaceae</taxon>
        <taxon>Nonomuraea</taxon>
    </lineage>
</organism>
<accession>A0A1M4EH32</accession>
<dbReference type="SUPFAM" id="SSF46785">
    <property type="entry name" value="Winged helix' DNA-binding domain"/>
    <property type="match status" value="1"/>
</dbReference>
<dbReference type="Pfam" id="PF12802">
    <property type="entry name" value="MarR_2"/>
    <property type="match status" value="1"/>
</dbReference>
<dbReference type="GO" id="GO:0003700">
    <property type="term" value="F:DNA-binding transcription factor activity"/>
    <property type="evidence" value="ECO:0007669"/>
    <property type="project" value="InterPro"/>
</dbReference>
<evidence type="ECO:0000259" key="3">
    <source>
        <dbReference type="Pfam" id="PF13936"/>
    </source>
</evidence>
<dbReference type="AlphaFoldDB" id="A0A1M4EH32"/>
<feature type="domain" description="HTH marR-type" evidence="2">
    <location>
        <begin position="123"/>
        <end position="164"/>
    </location>
</feature>
<proteinExistence type="predicted"/>